<dbReference type="EMBL" id="JBIACK010000014">
    <property type="protein sequence ID" value="MFE8703268.1"/>
    <property type="molecule type" value="Genomic_DNA"/>
</dbReference>
<evidence type="ECO:0000256" key="6">
    <source>
        <dbReference type="ARBA" id="ARBA00023316"/>
    </source>
</evidence>
<dbReference type="PANTHER" id="PTHR30518">
    <property type="entry name" value="ENDOLYTIC MUREIN TRANSGLYCOSYLASE"/>
    <property type="match status" value="1"/>
</dbReference>
<organism evidence="8 9">
    <name type="scientific">Cytobacillus spartinae</name>
    <dbReference type="NCBI Taxonomy" id="3299023"/>
    <lineage>
        <taxon>Bacteria</taxon>
        <taxon>Bacillati</taxon>
        <taxon>Bacillota</taxon>
        <taxon>Bacilli</taxon>
        <taxon>Bacillales</taxon>
        <taxon>Bacillaceae</taxon>
        <taxon>Cytobacillus</taxon>
    </lineage>
</organism>
<keyword evidence="9" id="KW-1185">Reference proteome</keyword>
<sequence>MSTNDKNAKKDMIREKMLERQGEAKIARRIVFIISLILFIGVGATLGGGYYYIKTALEPVDPSNQTEKSIEIPIGSSVTGIAQILEDHGIIKDARVFKYYVKFKNESGFMAGEYAMTPSMTIPDIIDSLKTGKILEEVVFKITIPEGKQLKQIAEIIAKHTEQNPEDVFNTLNDQAFVESLMSKYPDLLTEEILAENVKYPLEGYLFPATYPFYKEDPTIEEIVTVMLDKTKAVVDLYAGQMTERDYTPHKLLTMASLIEEEATEQVDRDQIASVFYNRMDIGMPLQTDPTVLYAQGEHKDRVLYKDLEIDDPYNTYKYPGLTPGPIANAGTVSIEAALHPAETDFLYFLATASGEVLYSKTLAEHNQKKAEHIQ</sequence>
<comment type="caution">
    <text evidence="8">The sequence shown here is derived from an EMBL/GenBank/DDBJ whole genome shotgun (WGS) entry which is preliminary data.</text>
</comment>
<dbReference type="Pfam" id="PF02618">
    <property type="entry name" value="YceG"/>
    <property type="match status" value="1"/>
</dbReference>
<gene>
    <name evidence="7 8" type="primary">mltG</name>
    <name evidence="8" type="ORF">ACFYKX_22055</name>
</gene>
<evidence type="ECO:0000256" key="1">
    <source>
        <dbReference type="ARBA" id="ARBA00022475"/>
    </source>
</evidence>
<keyword evidence="2 7" id="KW-0812">Transmembrane</keyword>
<evidence type="ECO:0000256" key="3">
    <source>
        <dbReference type="ARBA" id="ARBA00022989"/>
    </source>
</evidence>
<dbReference type="PANTHER" id="PTHR30518:SF2">
    <property type="entry name" value="ENDOLYTIC MUREIN TRANSGLYCOSYLASE"/>
    <property type="match status" value="1"/>
</dbReference>
<keyword evidence="6 7" id="KW-0961">Cell wall biogenesis/degradation</keyword>
<protein>
    <recommendedName>
        <fullName evidence="7">Endolytic murein transglycosylase</fullName>
        <ecNumber evidence="7">4.2.2.29</ecNumber>
    </recommendedName>
    <alternativeName>
        <fullName evidence="7">Peptidoglycan lytic transglycosylase</fullName>
    </alternativeName>
    <alternativeName>
        <fullName evidence="7">Peptidoglycan polymerization terminase</fullName>
    </alternativeName>
</protein>
<dbReference type="Gene3D" id="3.30.1490.480">
    <property type="entry name" value="Endolytic murein transglycosylase"/>
    <property type="match status" value="1"/>
</dbReference>
<dbReference type="Proteomes" id="UP001601059">
    <property type="component" value="Unassembled WGS sequence"/>
</dbReference>
<feature type="site" description="Important for catalytic activity" evidence="7">
    <location>
        <position position="262"/>
    </location>
</feature>
<dbReference type="NCBIfam" id="TIGR00247">
    <property type="entry name" value="endolytic transglycosylase MltG"/>
    <property type="match status" value="1"/>
</dbReference>
<dbReference type="InterPro" id="IPR003770">
    <property type="entry name" value="MLTG-like"/>
</dbReference>
<evidence type="ECO:0000256" key="7">
    <source>
        <dbReference type="HAMAP-Rule" id="MF_02065"/>
    </source>
</evidence>
<evidence type="ECO:0000313" key="8">
    <source>
        <dbReference type="EMBL" id="MFE8703268.1"/>
    </source>
</evidence>
<feature type="transmembrane region" description="Helical" evidence="7">
    <location>
        <begin position="30"/>
        <end position="53"/>
    </location>
</feature>
<keyword evidence="5 7" id="KW-0456">Lyase</keyword>
<evidence type="ECO:0000256" key="5">
    <source>
        <dbReference type="ARBA" id="ARBA00023239"/>
    </source>
</evidence>
<keyword evidence="3 7" id="KW-1133">Transmembrane helix</keyword>
<reference evidence="8 9" key="1">
    <citation type="submission" date="2024-08" db="EMBL/GenBank/DDBJ databases">
        <title>Two novel Cytobacillus novel species.</title>
        <authorList>
            <person name="Liu G."/>
        </authorList>
    </citation>
    <scope>NUCLEOTIDE SEQUENCE [LARGE SCALE GENOMIC DNA]</scope>
    <source>
        <strain evidence="8 9">FJAT-54145</strain>
    </source>
</reference>
<comment type="function">
    <text evidence="7">Functions as a peptidoglycan terminase that cleaves nascent peptidoglycan strands endolytically to terminate their elongation.</text>
</comment>
<dbReference type="HAMAP" id="MF_02065">
    <property type="entry name" value="MltG"/>
    <property type="match status" value="1"/>
</dbReference>
<dbReference type="EC" id="4.2.2.29" evidence="7"/>
<dbReference type="CDD" id="cd08010">
    <property type="entry name" value="MltG_like"/>
    <property type="match status" value="1"/>
</dbReference>
<keyword evidence="4 7" id="KW-0472">Membrane</keyword>
<dbReference type="RefSeq" id="WP_389363654.1">
    <property type="nucleotide sequence ID" value="NZ_JBIACK010000014.1"/>
</dbReference>
<evidence type="ECO:0000256" key="4">
    <source>
        <dbReference type="ARBA" id="ARBA00023136"/>
    </source>
</evidence>
<proteinExistence type="inferred from homology"/>
<evidence type="ECO:0000313" key="9">
    <source>
        <dbReference type="Proteomes" id="UP001601059"/>
    </source>
</evidence>
<comment type="similarity">
    <text evidence="7">Belongs to the transglycosylase MltG family.</text>
</comment>
<name>A0ABW6KK63_9BACI</name>
<keyword evidence="1 7" id="KW-1003">Cell membrane</keyword>
<comment type="subcellular location">
    <subcellularLocation>
        <location evidence="7">Cell membrane</location>
        <topology evidence="7">Single-pass membrane protein</topology>
    </subcellularLocation>
</comment>
<comment type="catalytic activity">
    <reaction evidence="7">
        <text>a peptidoglycan chain = a peptidoglycan chain with N-acetyl-1,6-anhydromuramyl-[peptide] at the reducing end + a peptidoglycan chain with N-acetylglucosamine at the non-reducing end.</text>
        <dbReference type="EC" id="4.2.2.29"/>
    </reaction>
</comment>
<dbReference type="Gene3D" id="3.30.160.60">
    <property type="entry name" value="Classic Zinc Finger"/>
    <property type="match status" value="1"/>
</dbReference>
<evidence type="ECO:0000256" key="2">
    <source>
        <dbReference type="ARBA" id="ARBA00022692"/>
    </source>
</evidence>
<accession>A0ABW6KK63</accession>